<dbReference type="InterPro" id="IPR029058">
    <property type="entry name" value="AB_hydrolase_fold"/>
</dbReference>
<comment type="catalytic activity">
    <reaction evidence="5 6">
        <text>adenosine(34) in tRNA + H2O + H(+) = inosine(34) in tRNA + NH4(+)</text>
        <dbReference type="Rhea" id="RHEA:43168"/>
        <dbReference type="Rhea" id="RHEA-COMP:10373"/>
        <dbReference type="Rhea" id="RHEA-COMP:10374"/>
        <dbReference type="ChEBI" id="CHEBI:15377"/>
        <dbReference type="ChEBI" id="CHEBI:15378"/>
        <dbReference type="ChEBI" id="CHEBI:28938"/>
        <dbReference type="ChEBI" id="CHEBI:74411"/>
        <dbReference type="ChEBI" id="CHEBI:82852"/>
        <dbReference type="EC" id="3.5.4.33"/>
    </reaction>
</comment>
<dbReference type="EC" id="3.5.4.33" evidence="6"/>
<dbReference type="Pfam" id="PF00561">
    <property type="entry name" value="Abhydrolase_1"/>
    <property type="match status" value="1"/>
</dbReference>
<evidence type="ECO:0000256" key="6">
    <source>
        <dbReference type="HAMAP-Rule" id="MF_00972"/>
    </source>
</evidence>
<dbReference type="GO" id="GO:0052717">
    <property type="term" value="F:tRNA-specific adenosine-34 deaminase activity"/>
    <property type="evidence" value="ECO:0007669"/>
    <property type="project" value="UniProtKB-EC"/>
</dbReference>
<evidence type="ECO:0000256" key="5">
    <source>
        <dbReference type="ARBA" id="ARBA00048045"/>
    </source>
</evidence>
<keyword evidence="9" id="KW-1185">Reference proteome</keyword>
<dbReference type="InterPro" id="IPR028883">
    <property type="entry name" value="tRNA_aden_deaminase"/>
</dbReference>
<dbReference type="Pfam" id="PF00383">
    <property type="entry name" value="dCMP_cyt_deam_1"/>
    <property type="match status" value="1"/>
</dbReference>
<keyword evidence="2 6" id="KW-0479">Metal-binding</keyword>
<dbReference type="HAMAP" id="MF_00972">
    <property type="entry name" value="tRNA_aden_deaminase"/>
    <property type="match status" value="1"/>
</dbReference>
<organism evidence="8 9">
    <name type="scientific">Hydrogenophaga atypica</name>
    <dbReference type="NCBI Taxonomy" id="249409"/>
    <lineage>
        <taxon>Bacteria</taxon>
        <taxon>Pseudomonadati</taxon>
        <taxon>Pseudomonadota</taxon>
        <taxon>Betaproteobacteria</taxon>
        <taxon>Burkholderiales</taxon>
        <taxon>Comamonadaceae</taxon>
        <taxon>Hydrogenophaga</taxon>
    </lineage>
</organism>
<dbReference type="InterPro" id="IPR000639">
    <property type="entry name" value="Epox_hydrolase-like"/>
</dbReference>
<gene>
    <name evidence="6 8" type="primary">tadA</name>
    <name evidence="8" type="ORF">ACFQPB_13745</name>
</gene>
<feature type="binding site" evidence="6">
    <location>
        <position position="66"/>
    </location>
    <ligand>
        <name>Zn(2+)</name>
        <dbReference type="ChEBI" id="CHEBI:29105"/>
        <note>catalytic</note>
    </ligand>
</feature>
<name>A0ABW2QNW2_9BURK</name>
<dbReference type="InterPro" id="IPR002125">
    <property type="entry name" value="CMP_dCMP_dom"/>
</dbReference>
<comment type="function">
    <text evidence="6">Catalyzes the deamination of adenosine to inosine at the wobble position 34 of tRNA(Arg2).</text>
</comment>
<accession>A0ABW2QNW2</accession>
<dbReference type="EMBL" id="JBHTCA010000010">
    <property type="protein sequence ID" value="MFC7409927.1"/>
    <property type="molecule type" value="Genomic_DNA"/>
</dbReference>
<evidence type="ECO:0000256" key="2">
    <source>
        <dbReference type="ARBA" id="ARBA00022723"/>
    </source>
</evidence>
<dbReference type="NCBIfam" id="NF008113">
    <property type="entry name" value="PRK10860.1"/>
    <property type="match status" value="1"/>
</dbReference>
<keyword evidence="3 6" id="KW-0378">Hydrolase</keyword>
<feature type="binding site" evidence="6">
    <location>
        <position position="96"/>
    </location>
    <ligand>
        <name>Zn(2+)</name>
        <dbReference type="ChEBI" id="CHEBI:29105"/>
        <note>catalytic</note>
    </ligand>
</feature>
<proteinExistence type="inferred from homology"/>
<dbReference type="SUPFAM" id="SSF53927">
    <property type="entry name" value="Cytidine deaminase-like"/>
    <property type="match status" value="1"/>
</dbReference>
<dbReference type="InterPro" id="IPR000073">
    <property type="entry name" value="AB_hydrolase_1"/>
</dbReference>
<dbReference type="PANTHER" id="PTHR11079:SF202">
    <property type="entry name" value="TRNA-SPECIFIC ADENOSINE DEAMINASE"/>
    <property type="match status" value="1"/>
</dbReference>
<feature type="domain" description="CMP/dCMP-type deaminase" evidence="7">
    <location>
        <begin position="11"/>
        <end position="142"/>
    </location>
</feature>
<dbReference type="InterPro" id="IPR016193">
    <property type="entry name" value="Cytidine_deaminase-like"/>
</dbReference>
<dbReference type="Proteomes" id="UP001596501">
    <property type="component" value="Unassembled WGS sequence"/>
</dbReference>
<sequence>MQADHFLPPHATDEDIMRLALARARDAADAGEVPVGAVLVRRRAEHIEVLAAAHNQPITSHDPSAHAEMLVLRDGAQSLGNYRLDGCELYVTLEPCAMCAQAALHARVARVVFGASEPKTGAAGSVVDLFGEPRLNHQTQVCGGVLKEEGAELLQAFFAHRRLAQRANNPHPLREDALRTPEARFAPLTGYPWVPRFVSHLPSLAGLRLHYLDEGPPDAPLTWWCQHGHPGWSHMYRQMIPVFLAAGHRVVAPDLIGFGKSDKPKKEAVHSLQWHLQTLLQLLTHLDLKRVVLVMPQGDALGDLLLQAAPQRFVGHWAVAPEGANDQDARQAADAPFPDQGHRAGPRAFLRWRAALENTAICPSAAPAPDEACARAALSQFSA</sequence>
<comment type="similarity">
    <text evidence="6">Belongs to the cytidine and deoxycytidylate deaminase family.</text>
</comment>
<dbReference type="RefSeq" id="WP_382224250.1">
    <property type="nucleotide sequence ID" value="NZ_JBHTCA010000010.1"/>
</dbReference>
<evidence type="ECO:0000259" key="7">
    <source>
        <dbReference type="PROSITE" id="PS51747"/>
    </source>
</evidence>
<dbReference type="PANTHER" id="PTHR11079">
    <property type="entry name" value="CYTOSINE DEAMINASE FAMILY MEMBER"/>
    <property type="match status" value="1"/>
</dbReference>
<evidence type="ECO:0000256" key="4">
    <source>
        <dbReference type="ARBA" id="ARBA00022833"/>
    </source>
</evidence>
<dbReference type="SUPFAM" id="SSF53474">
    <property type="entry name" value="alpha/beta-Hydrolases"/>
    <property type="match status" value="1"/>
</dbReference>
<protein>
    <recommendedName>
        <fullName evidence="6">tRNA-specific adenosine deaminase</fullName>
        <ecNumber evidence="6">3.5.4.33</ecNumber>
    </recommendedName>
</protein>
<dbReference type="PRINTS" id="PR00412">
    <property type="entry name" value="EPOXHYDRLASE"/>
</dbReference>
<comment type="subunit">
    <text evidence="6">Homodimer.</text>
</comment>
<evidence type="ECO:0000256" key="3">
    <source>
        <dbReference type="ARBA" id="ARBA00022801"/>
    </source>
</evidence>
<keyword evidence="1 6" id="KW-0819">tRNA processing</keyword>
<keyword evidence="4 6" id="KW-0862">Zinc</keyword>
<dbReference type="PROSITE" id="PS51747">
    <property type="entry name" value="CYT_DCMP_DEAMINASES_2"/>
    <property type="match status" value="1"/>
</dbReference>
<evidence type="ECO:0000313" key="8">
    <source>
        <dbReference type="EMBL" id="MFC7409927.1"/>
    </source>
</evidence>
<comment type="caution">
    <text evidence="8">The sequence shown here is derived from an EMBL/GenBank/DDBJ whole genome shotgun (WGS) entry which is preliminary data.</text>
</comment>
<dbReference type="Gene3D" id="3.40.140.10">
    <property type="entry name" value="Cytidine Deaminase, domain 2"/>
    <property type="match status" value="1"/>
</dbReference>
<comment type="cofactor">
    <cofactor evidence="6">
        <name>Zn(2+)</name>
        <dbReference type="ChEBI" id="CHEBI:29105"/>
    </cofactor>
    <text evidence="6">Binds 1 zinc ion per subunit.</text>
</comment>
<evidence type="ECO:0000256" key="1">
    <source>
        <dbReference type="ARBA" id="ARBA00022694"/>
    </source>
</evidence>
<dbReference type="Gene3D" id="3.40.50.1820">
    <property type="entry name" value="alpha/beta hydrolase"/>
    <property type="match status" value="1"/>
</dbReference>
<reference evidence="9" key="1">
    <citation type="journal article" date="2019" name="Int. J. Syst. Evol. Microbiol.">
        <title>The Global Catalogue of Microorganisms (GCM) 10K type strain sequencing project: providing services to taxonomists for standard genome sequencing and annotation.</title>
        <authorList>
            <consortium name="The Broad Institute Genomics Platform"/>
            <consortium name="The Broad Institute Genome Sequencing Center for Infectious Disease"/>
            <person name="Wu L."/>
            <person name="Ma J."/>
        </authorList>
    </citation>
    <scope>NUCLEOTIDE SEQUENCE [LARGE SCALE GENOMIC DNA]</scope>
    <source>
        <strain evidence="9">CGMCC 1.12371</strain>
    </source>
</reference>
<feature type="binding site" evidence="6">
    <location>
        <position position="99"/>
    </location>
    <ligand>
        <name>Zn(2+)</name>
        <dbReference type="ChEBI" id="CHEBI:29105"/>
        <note>catalytic</note>
    </ligand>
</feature>
<dbReference type="CDD" id="cd01285">
    <property type="entry name" value="nucleoside_deaminase"/>
    <property type="match status" value="1"/>
</dbReference>
<evidence type="ECO:0000313" key="9">
    <source>
        <dbReference type="Proteomes" id="UP001596501"/>
    </source>
</evidence>
<feature type="active site" description="Proton donor" evidence="6">
    <location>
        <position position="68"/>
    </location>
</feature>